<dbReference type="PROSITE" id="PS50850">
    <property type="entry name" value="MFS"/>
    <property type="match status" value="1"/>
</dbReference>
<sequence length="466" mass="49236">MATAPADQAQLLEPAYRRRFIALMFLVCLFDFADRAVFAVLAQPIKEELLLTDFQIGMLQGLAFAALYAGLALPLARLAERASRRNIVAICTAVWSTATIWCGFATSFATLAIGRIGVGVGEAGFLPATNSMTGDLVPRHRRASTMALIMLGAPAGIFLGAMVGGYVAGLASWREAFLVLGLPGLTVAIMVRLFVREPRRGLVDNVPPDPSPPPDFKAFLKTLRRKPALIFILLGSTTASFGITAISQFLAIFLARVHEMDVPDAGALYGTISGIYIALSLLIGSFGTDWLSKRDGRWPAWGAAIGLLSAPFLYYLAFNAQDIGAATALLIVSGVMLMLFYGPSAGMIQNLLEPRMRATGIALFTLFYSLIGYGLGPVFVGFVSDRMAVSAYGPGFFADCPGGVAPEGASAALASACASASADGVQQALLVAICVFFVAALFFLLASRTLREDAYIPEAANEGAAT</sequence>
<dbReference type="GO" id="GO:0022857">
    <property type="term" value="F:transmembrane transporter activity"/>
    <property type="evidence" value="ECO:0007669"/>
    <property type="project" value="InterPro"/>
</dbReference>
<keyword evidence="2" id="KW-0813">Transport</keyword>
<dbReference type="Pfam" id="PF07690">
    <property type="entry name" value="MFS_1"/>
    <property type="match status" value="1"/>
</dbReference>
<dbReference type="GO" id="GO:0016020">
    <property type="term" value="C:membrane"/>
    <property type="evidence" value="ECO:0007669"/>
    <property type="project" value="UniProtKB-SubCell"/>
</dbReference>
<dbReference type="RefSeq" id="WP_185800033.1">
    <property type="nucleotide sequence ID" value="NZ_JACJVJ010000001.1"/>
</dbReference>
<dbReference type="Proteomes" id="UP000564378">
    <property type="component" value="Unassembled WGS sequence"/>
</dbReference>
<proteinExistence type="predicted"/>
<keyword evidence="5 6" id="KW-0472">Membrane</keyword>
<feature type="transmembrane region" description="Helical" evidence="6">
    <location>
        <begin position="361"/>
        <end position="383"/>
    </location>
</feature>
<evidence type="ECO:0000256" key="1">
    <source>
        <dbReference type="ARBA" id="ARBA00004141"/>
    </source>
</evidence>
<feature type="transmembrane region" description="Helical" evidence="6">
    <location>
        <begin position="148"/>
        <end position="170"/>
    </location>
</feature>
<keyword evidence="3 6" id="KW-0812">Transmembrane</keyword>
<evidence type="ECO:0000256" key="5">
    <source>
        <dbReference type="ARBA" id="ARBA00023136"/>
    </source>
</evidence>
<feature type="domain" description="Major facilitator superfamily (MFS) profile" evidence="7">
    <location>
        <begin position="20"/>
        <end position="451"/>
    </location>
</feature>
<dbReference type="InterPro" id="IPR020846">
    <property type="entry name" value="MFS_dom"/>
</dbReference>
<gene>
    <name evidence="8" type="ORF">H6P80_04005</name>
</gene>
<evidence type="ECO:0000256" key="2">
    <source>
        <dbReference type="ARBA" id="ARBA00022448"/>
    </source>
</evidence>
<feature type="transmembrane region" description="Helical" evidence="6">
    <location>
        <begin position="176"/>
        <end position="195"/>
    </location>
</feature>
<feature type="transmembrane region" description="Helical" evidence="6">
    <location>
        <begin position="323"/>
        <end position="341"/>
    </location>
</feature>
<dbReference type="InterPro" id="IPR036259">
    <property type="entry name" value="MFS_trans_sf"/>
</dbReference>
<accession>A0A842HUN2</accession>
<dbReference type="InterPro" id="IPR044770">
    <property type="entry name" value="MFS_spinster-like"/>
</dbReference>
<evidence type="ECO:0000313" key="9">
    <source>
        <dbReference type="Proteomes" id="UP000564378"/>
    </source>
</evidence>
<feature type="transmembrane region" description="Helical" evidence="6">
    <location>
        <begin position="267"/>
        <end position="286"/>
    </location>
</feature>
<protein>
    <submittedName>
        <fullName evidence="8">MFS transporter</fullName>
    </submittedName>
</protein>
<evidence type="ECO:0000256" key="6">
    <source>
        <dbReference type="SAM" id="Phobius"/>
    </source>
</evidence>
<dbReference type="SUPFAM" id="SSF103473">
    <property type="entry name" value="MFS general substrate transporter"/>
    <property type="match status" value="1"/>
</dbReference>
<reference evidence="8 9" key="1">
    <citation type="submission" date="2020-08" db="EMBL/GenBank/DDBJ databases">
        <title>Draft genome sequence of Parasphingopyxis sp. GrpM-11.</title>
        <authorList>
            <person name="Oh J."/>
            <person name="Roh D.-H."/>
        </authorList>
    </citation>
    <scope>NUCLEOTIDE SEQUENCE [LARGE SCALE GENOMIC DNA]</scope>
    <source>
        <strain evidence="8 9">GrpM-11</strain>
    </source>
</reference>
<feature type="transmembrane region" description="Helical" evidence="6">
    <location>
        <begin position="428"/>
        <end position="446"/>
    </location>
</feature>
<evidence type="ECO:0000259" key="7">
    <source>
        <dbReference type="PROSITE" id="PS50850"/>
    </source>
</evidence>
<organism evidence="8 9">
    <name type="scientific">Parasphingopyxis marina</name>
    <dbReference type="NCBI Taxonomy" id="2761622"/>
    <lineage>
        <taxon>Bacteria</taxon>
        <taxon>Pseudomonadati</taxon>
        <taxon>Pseudomonadota</taxon>
        <taxon>Alphaproteobacteria</taxon>
        <taxon>Sphingomonadales</taxon>
        <taxon>Sphingomonadaceae</taxon>
        <taxon>Parasphingopyxis</taxon>
    </lineage>
</organism>
<dbReference type="EMBL" id="JACJVJ010000001">
    <property type="protein sequence ID" value="MBC2776776.1"/>
    <property type="molecule type" value="Genomic_DNA"/>
</dbReference>
<name>A0A842HUN2_9SPHN</name>
<keyword evidence="4 6" id="KW-1133">Transmembrane helix</keyword>
<feature type="transmembrane region" description="Helical" evidence="6">
    <location>
        <begin position="298"/>
        <end position="317"/>
    </location>
</feature>
<keyword evidence="9" id="KW-1185">Reference proteome</keyword>
<comment type="caution">
    <text evidence="8">The sequence shown here is derived from an EMBL/GenBank/DDBJ whole genome shotgun (WGS) entry which is preliminary data.</text>
</comment>
<evidence type="ECO:0000313" key="8">
    <source>
        <dbReference type="EMBL" id="MBC2776776.1"/>
    </source>
</evidence>
<evidence type="ECO:0000256" key="3">
    <source>
        <dbReference type="ARBA" id="ARBA00022692"/>
    </source>
</evidence>
<feature type="transmembrane region" description="Helical" evidence="6">
    <location>
        <begin position="20"/>
        <end position="42"/>
    </location>
</feature>
<dbReference type="InterPro" id="IPR011701">
    <property type="entry name" value="MFS"/>
</dbReference>
<dbReference type="CDD" id="cd17328">
    <property type="entry name" value="MFS_spinster_like"/>
    <property type="match status" value="1"/>
</dbReference>
<evidence type="ECO:0000256" key="4">
    <source>
        <dbReference type="ARBA" id="ARBA00022989"/>
    </source>
</evidence>
<feature type="transmembrane region" description="Helical" evidence="6">
    <location>
        <begin position="228"/>
        <end position="255"/>
    </location>
</feature>
<dbReference type="Gene3D" id="1.20.1250.20">
    <property type="entry name" value="MFS general substrate transporter like domains"/>
    <property type="match status" value="1"/>
</dbReference>
<dbReference type="PANTHER" id="PTHR23505:SF79">
    <property type="entry name" value="PROTEIN SPINSTER"/>
    <property type="match status" value="1"/>
</dbReference>
<dbReference type="PANTHER" id="PTHR23505">
    <property type="entry name" value="SPINSTER"/>
    <property type="match status" value="1"/>
</dbReference>
<comment type="subcellular location">
    <subcellularLocation>
        <location evidence="1">Membrane</location>
        <topology evidence="1">Multi-pass membrane protein</topology>
    </subcellularLocation>
</comment>
<dbReference type="AlphaFoldDB" id="A0A842HUN2"/>
<feature type="transmembrane region" description="Helical" evidence="6">
    <location>
        <begin position="54"/>
        <end position="76"/>
    </location>
</feature>